<evidence type="ECO:0000256" key="1">
    <source>
        <dbReference type="SAM" id="SignalP"/>
    </source>
</evidence>
<organism evidence="2 3">
    <name type="scientific">Lysobacter panacisoli</name>
    <dbReference type="NCBI Taxonomy" id="1255263"/>
    <lineage>
        <taxon>Bacteria</taxon>
        <taxon>Pseudomonadati</taxon>
        <taxon>Pseudomonadota</taxon>
        <taxon>Gammaproteobacteria</taxon>
        <taxon>Lysobacterales</taxon>
        <taxon>Lysobacteraceae</taxon>
        <taxon>Lysobacter</taxon>
    </lineage>
</organism>
<feature type="signal peptide" evidence="1">
    <location>
        <begin position="1"/>
        <end position="19"/>
    </location>
</feature>
<comment type="caution">
    <text evidence="2">The sequence shown here is derived from an EMBL/GenBank/DDBJ whole genome shotgun (WGS) entry which is preliminary data.</text>
</comment>
<protein>
    <submittedName>
        <fullName evidence="2">Uncharacterized protein</fullName>
    </submittedName>
</protein>
<dbReference type="Proteomes" id="UP001501083">
    <property type="component" value="Unassembled WGS sequence"/>
</dbReference>
<dbReference type="RefSeq" id="WP_158984150.1">
    <property type="nucleotide sequence ID" value="NZ_BAABKY010000006.1"/>
</dbReference>
<proteinExistence type="predicted"/>
<keyword evidence="1" id="KW-0732">Signal</keyword>
<gene>
    <name evidence="2" type="ORF">GCM10025759_33520</name>
</gene>
<keyword evidence="3" id="KW-1185">Reference proteome</keyword>
<evidence type="ECO:0000313" key="3">
    <source>
        <dbReference type="Proteomes" id="UP001501083"/>
    </source>
</evidence>
<sequence>MIRKPMLVLLLALPLSATAGQSKVAAPLAPVPNGISPAKPVVAAPAAPVAVAQTPVAPVATTVVSPPIPVVANGSTPAKPAAPAANATIPPPPVQVPVIASGASPTAVVVLPPMKFLASVAQDEVLTALKSDPAFVALDKELAGSPLVLVVTHTVRPTAAGTAAGLLSAMLSGGTLGILPVVTNDRLVVRYEVLLNGKVVTSYTFERTATRAQNIWTAGSDGTEGLGKGGMEWVQSTAREVATKLAHDPAMLAVRDEIEFYFPSTTVKAASTAKP</sequence>
<feature type="chain" id="PRO_5045314184" evidence="1">
    <location>
        <begin position="20"/>
        <end position="275"/>
    </location>
</feature>
<dbReference type="EMBL" id="BAABKY010000006">
    <property type="protein sequence ID" value="GAA5082243.1"/>
    <property type="molecule type" value="Genomic_DNA"/>
</dbReference>
<name>A0ABP9LSU3_9GAMM</name>
<evidence type="ECO:0000313" key="2">
    <source>
        <dbReference type="EMBL" id="GAA5082243.1"/>
    </source>
</evidence>
<accession>A0ABP9LSU3</accession>
<reference evidence="3" key="1">
    <citation type="journal article" date="2019" name="Int. J. Syst. Evol. Microbiol.">
        <title>The Global Catalogue of Microorganisms (GCM) 10K type strain sequencing project: providing services to taxonomists for standard genome sequencing and annotation.</title>
        <authorList>
            <consortium name="The Broad Institute Genomics Platform"/>
            <consortium name="The Broad Institute Genome Sequencing Center for Infectious Disease"/>
            <person name="Wu L."/>
            <person name="Ma J."/>
        </authorList>
    </citation>
    <scope>NUCLEOTIDE SEQUENCE [LARGE SCALE GENOMIC DNA]</scope>
    <source>
        <strain evidence="3">JCM 19212</strain>
    </source>
</reference>